<evidence type="ECO:0000313" key="3">
    <source>
        <dbReference type="Proteomes" id="UP001528672"/>
    </source>
</evidence>
<reference evidence="2 3" key="1">
    <citation type="submission" date="2023-02" db="EMBL/GenBank/DDBJ databases">
        <title>Bacterial whole genome sequence for Curvibacter sp. HBC28.</title>
        <authorList>
            <person name="Le V."/>
            <person name="Ko S.-R."/>
            <person name="Ahn C.-Y."/>
            <person name="Oh H.-M."/>
        </authorList>
    </citation>
    <scope>NUCLEOTIDE SEQUENCE [LARGE SCALE GENOMIC DNA]</scope>
    <source>
        <strain evidence="2 3">HBC28</strain>
    </source>
</reference>
<dbReference type="RefSeq" id="WP_273924894.1">
    <property type="nucleotide sequence ID" value="NZ_JAQSIO010000001.1"/>
</dbReference>
<comment type="caution">
    <text evidence="2">The sequence shown here is derived from an EMBL/GenBank/DDBJ whole genome shotgun (WGS) entry which is preliminary data.</text>
</comment>
<protein>
    <recommendedName>
        <fullName evidence="4">Threonine/Serine exporter ThrE domain-containing protein</fullName>
    </recommendedName>
</protein>
<keyword evidence="1" id="KW-0472">Membrane</keyword>
<organism evidence="2 3">
    <name type="scientific">Curvibacter microcysteis</name>
    <dbReference type="NCBI Taxonomy" id="3026419"/>
    <lineage>
        <taxon>Bacteria</taxon>
        <taxon>Pseudomonadati</taxon>
        <taxon>Pseudomonadota</taxon>
        <taxon>Betaproteobacteria</taxon>
        <taxon>Burkholderiales</taxon>
        <taxon>Comamonadaceae</taxon>
        <taxon>Curvibacter</taxon>
    </lineage>
</organism>
<sequence>MLPALGLLAVFFVGLTKDELFPTFIERAIYALTTWLCTIGGGILLLNQRIAVRVFGAVLPFAPTVVVWAILVREQQLSKGLAEFVKAGSVGAIGLVGVFVLALVIVGLGIFLPKRNAA</sequence>
<dbReference type="EMBL" id="JAQSIO010000001">
    <property type="protein sequence ID" value="MDD0813372.1"/>
    <property type="molecule type" value="Genomic_DNA"/>
</dbReference>
<keyword evidence="1" id="KW-0812">Transmembrane</keyword>
<feature type="transmembrane region" description="Helical" evidence="1">
    <location>
        <begin position="54"/>
        <end position="72"/>
    </location>
</feature>
<name>A0ABT5M9W4_9BURK</name>
<proteinExistence type="predicted"/>
<keyword evidence="3" id="KW-1185">Reference proteome</keyword>
<evidence type="ECO:0000256" key="1">
    <source>
        <dbReference type="SAM" id="Phobius"/>
    </source>
</evidence>
<gene>
    <name evidence="2" type="ORF">PSQ39_01890</name>
</gene>
<evidence type="ECO:0000313" key="2">
    <source>
        <dbReference type="EMBL" id="MDD0813372.1"/>
    </source>
</evidence>
<accession>A0ABT5M9W4</accession>
<dbReference type="Proteomes" id="UP001528672">
    <property type="component" value="Unassembled WGS sequence"/>
</dbReference>
<feature type="transmembrane region" description="Helical" evidence="1">
    <location>
        <begin position="28"/>
        <end position="47"/>
    </location>
</feature>
<feature type="transmembrane region" description="Helical" evidence="1">
    <location>
        <begin position="92"/>
        <end position="112"/>
    </location>
</feature>
<evidence type="ECO:0008006" key="4">
    <source>
        <dbReference type="Google" id="ProtNLM"/>
    </source>
</evidence>
<keyword evidence="1" id="KW-1133">Transmembrane helix</keyword>